<proteinExistence type="predicted"/>
<dbReference type="AlphaFoldDB" id="A0A7R9J3D6"/>
<protein>
    <submittedName>
        <fullName evidence="2">(California timema) hypothetical protein</fullName>
    </submittedName>
</protein>
<sequence>MVGIGKVELEEVNPHLRGGRVESYFGKTTPSSPDRDSNLDLSIISSRVQHEKCVSQLRHQGGLMWTVTSLNGNMEAHQQSPTELNVTRERADLIEGLFAEILSTTGKGPTTGQAMEKGEKGRVVMTTSHYIRGSLTQSRTVTRNQWFHLPDRIANNLENPVSSPTSAQDKTASENHEHSEKGYKISDSWIYLMLFNHITSLKKELLSMKEPVAMEYWALFSPPRWRGKSSTIS</sequence>
<accession>A0A7R9J3D6</accession>
<evidence type="ECO:0000256" key="1">
    <source>
        <dbReference type="SAM" id="MobiDB-lite"/>
    </source>
</evidence>
<dbReference type="EMBL" id="OE180667">
    <property type="protein sequence ID" value="CAD7571727.1"/>
    <property type="molecule type" value="Genomic_DNA"/>
</dbReference>
<evidence type="ECO:0000313" key="2">
    <source>
        <dbReference type="EMBL" id="CAD7571727.1"/>
    </source>
</evidence>
<gene>
    <name evidence="2" type="ORF">TCMB3V08_LOCUS4391</name>
</gene>
<name>A0A7R9J3D6_TIMCA</name>
<reference evidence="2" key="1">
    <citation type="submission" date="2020-11" db="EMBL/GenBank/DDBJ databases">
        <authorList>
            <person name="Tran Van P."/>
        </authorList>
    </citation>
    <scope>NUCLEOTIDE SEQUENCE</scope>
</reference>
<organism evidence="2">
    <name type="scientific">Timema californicum</name>
    <name type="common">California timema</name>
    <name type="synonym">Walking stick</name>
    <dbReference type="NCBI Taxonomy" id="61474"/>
    <lineage>
        <taxon>Eukaryota</taxon>
        <taxon>Metazoa</taxon>
        <taxon>Ecdysozoa</taxon>
        <taxon>Arthropoda</taxon>
        <taxon>Hexapoda</taxon>
        <taxon>Insecta</taxon>
        <taxon>Pterygota</taxon>
        <taxon>Neoptera</taxon>
        <taxon>Polyneoptera</taxon>
        <taxon>Phasmatodea</taxon>
        <taxon>Timematodea</taxon>
        <taxon>Timematoidea</taxon>
        <taxon>Timematidae</taxon>
        <taxon>Timema</taxon>
    </lineage>
</organism>
<feature type="region of interest" description="Disordered" evidence="1">
    <location>
        <begin position="157"/>
        <end position="179"/>
    </location>
</feature>
<feature type="compositionally biased region" description="Polar residues" evidence="1">
    <location>
        <begin position="157"/>
        <end position="170"/>
    </location>
</feature>